<evidence type="ECO:0000256" key="4">
    <source>
        <dbReference type="ARBA" id="ARBA00022989"/>
    </source>
</evidence>
<dbReference type="InterPro" id="IPR036259">
    <property type="entry name" value="MFS_trans_sf"/>
</dbReference>
<feature type="transmembrane region" description="Helical" evidence="7">
    <location>
        <begin position="63"/>
        <end position="81"/>
    </location>
</feature>
<comment type="similarity">
    <text evidence="6">Belongs to the major facilitator superfamily. Allantoate permease family.</text>
</comment>
<evidence type="ECO:0000256" key="2">
    <source>
        <dbReference type="ARBA" id="ARBA00022448"/>
    </source>
</evidence>
<evidence type="ECO:0000313" key="9">
    <source>
        <dbReference type="EMBL" id="KZF20284.1"/>
    </source>
</evidence>
<comment type="subcellular location">
    <subcellularLocation>
        <location evidence="1">Membrane</location>
        <topology evidence="1">Multi-pass membrane protein</topology>
    </subcellularLocation>
</comment>
<dbReference type="GO" id="GO:0016020">
    <property type="term" value="C:membrane"/>
    <property type="evidence" value="ECO:0007669"/>
    <property type="project" value="UniProtKB-SubCell"/>
</dbReference>
<evidence type="ECO:0000256" key="7">
    <source>
        <dbReference type="SAM" id="Phobius"/>
    </source>
</evidence>
<keyword evidence="4 7" id="KW-1133">Transmembrane helix</keyword>
<accession>A0A165AD71</accession>
<dbReference type="Pfam" id="PF07690">
    <property type="entry name" value="MFS_1"/>
    <property type="match status" value="1"/>
</dbReference>
<feature type="transmembrane region" description="Helical" evidence="7">
    <location>
        <begin position="113"/>
        <end position="138"/>
    </location>
</feature>
<dbReference type="GO" id="GO:0022857">
    <property type="term" value="F:transmembrane transporter activity"/>
    <property type="evidence" value="ECO:0007669"/>
    <property type="project" value="InterPro"/>
</dbReference>
<feature type="transmembrane region" description="Helical" evidence="7">
    <location>
        <begin position="88"/>
        <end position="107"/>
    </location>
</feature>
<proteinExistence type="inferred from homology"/>
<feature type="domain" description="Major facilitator superfamily (MFS) profile" evidence="8">
    <location>
        <begin position="21"/>
        <end position="464"/>
    </location>
</feature>
<dbReference type="OMA" id="YCAGCIG"/>
<keyword evidence="2" id="KW-0813">Transport</keyword>
<dbReference type="SUPFAM" id="SSF103473">
    <property type="entry name" value="MFS general substrate transporter"/>
    <property type="match status" value="1"/>
</dbReference>
<evidence type="ECO:0000256" key="3">
    <source>
        <dbReference type="ARBA" id="ARBA00022692"/>
    </source>
</evidence>
<reference evidence="9 10" key="1">
    <citation type="journal article" date="2016" name="Fungal Biol.">
        <title>The genome of Xylona heveae provides a window into fungal endophytism.</title>
        <authorList>
            <person name="Gazis R."/>
            <person name="Kuo A."/>
            <person name="Riley R."/>
            <person name="LaButti K."/>
            <person name="Lipzen A."/>
            <person name="Lin J."/>
            <person name="Amirebrahimi M."/>
            <person name="Hesse C.N."/>
            <person name="Spatafora J.W."/>
            <person name="Henrissat B."/>
            <person name="Hainaut M."/>
            <person name="Grigoriev I.V."/>
            <person name="Hibbett D.S."/>
        </authorList>
    </citation>
    <scope>NUCLEOTIDE SEQUENCE [LARGE SCALE GENOMIC DNA]</scope>
    <source>
        <strain evidence="9 10">TC161</strain>
    </source>
</reference>
<feature type="transmembrane region" description="Helical" evidence="7">
    <location>
        <begin position="285"/>
        <end position="308"/>
    </location>
</feature>
<dbReference type="PROSITE" id="PS50850">
    <property type="entry name" value="MFS"/>
    <property type="match status" value="1"/>
</dbReference>
<sequence>MTSPIDPQEEKRVLRKIDCVILPIMCMTFFFQYLDKQSLSYASVFGLIEDLDLKGTEYSWCSSIFYIGQLVAEYPFIYLMSRLPLMKFVGATIIIWGGICMCLAAPYNFTGFAAVRFMLGFSEGAVSPAFVTITGIWYRKNEHAMRTGMWVTMNGLAQVIGSLLMYGIGKNHALSLAAWRVMFLICGALTALSGVIFFFAMPSGPEQAWFLNEREKVVAAQRLAASHDGGDKTNFSWSQLREALLDPKSWLVFCFGLFLTLNSPVLTFASLVIKNLGYNKYDTLLYTSPSGAIQIVFIWIAVIGCLIFPRKRCMVALALCIPPLVGNILLLKLSLDSGWGMIAASWLASIISDVMVISLSLGASNVKGNTKKAVVNTFFFIGYCVGCIGGPQLWKSGAAPRYKQGLILAIVSWILFALSIAAYWAIARWENISRDKLEQEKDVRQFHAGEDITDKEDKTFRYIY</sequence>
<dbReference type="OrthoDB" id="6730379at2759"/>
<evidence type="ECO:0000256" key="1">
    <source>
        <dbReference type="ARBA" id="ARBA00004141"/>
    </source>
</evidence>
<dbReference type="AlphaFoldDB" id="A0A165AD71"/>
<evidence type="ECO:0000256" key="6">
    <source>
        <dbReference type="ARBA" id="ARBA00037968"/>
    </source>
</evidence>
<gene>
    <name evidence="9" type="ORF">L228DRAFT_232858</name>
</gene>
<feature type="transmembrane region" description="Helical" evidence="7">
    <location>
        <begin position="373"/>
        <end position="394"/>
    </location>
</feature>
<protein>
    <submittedName>
        <fullName evidence="9">Pantothenate transporter</fullName>
    </submittedName>
</protein>
<dbReference type="Gene3D" id="1.20.1250.20">
    <property type="entry name" value="MFS general substrate transporter like domains"/>
    <property type="match status" value="1"/>
</dbReference>
<dbReference type="Proteomes" id="UP000076632">
    <property type="component" value="Unassembled WGS sequence"/>
</dbReference>
<feature type="transmembrane region" description="Helical" evidence="7">
    <location>
        <begin position="406"/>
        <end position="426"/>
    </location>
</feature>
<evidence type="ECO:0000313" key="10">
    <source>
        <dbReference type="Proteomes" id="UP000076632"/>
    </source>
</evidence>
<evidence type="ECO:0000256" key="5">
    <source>
        <dbReference type="ARBA" id="ARBA00023136"/>
    </source>
</evidence>
<dbReference type="STRING" id="1328760.A0A165AD71"/>
<feature type="transmembrane region" description="Helical" evidence="7">
    <location>
        <begin position="181"/>
        <end position="201"/>
    </location>
</feature>
<dbReference type="GeneID" id="28895745"/>
<feature type="transmembrane region" description="Helical" evidence="7">
    <location>
        <begin position="150"/>
        <end position="169"/>
    </location>
</feature>
<dbReference type="PANTHER" id="PTHR43791:SF103">
    <property type="entry name" value="MAJOR FACILITATOR SUPERFAMILY (MFS) PROFILE DOMAIN-CONTAINING PROTEIN-RELATED"/>
    <property type="match status" value="1"/>
</dbReference>
<dbReference type="InterPro" id="IPR020846">
    <property type="entry name" value="MFS_dom"/>
</dbReference>
<dbReference type="FunFam" id="1.20.1250.20:FF:000064">
    <property type="entry name" value="MFS allantoate transporter"/>
    <property type="match status" value="1"/>
</dbReference>
<name>A0A165AD71_XYLHT</name>
<keyword evidence="3 7" id="KW-0812">Transmembrane</keyword>
<dbReference type="EMBL" id="KV407463">
    <property type="protein sequence ID" value="KZF20284.1"/>
    <property type="molecule type" value="Genomic_DNA"/>
</dbReference>
<dbReference type="RefSeq" id="XP_018185839.1">
    <property type="nucleotide sequence ID" value="XM_018330608.1"/>
</dbReference>
<evidence type="ECO:0000259" key="8">
    <source>
        <dbReference type="PROSITE" id="PS50850"/>
    </source>
</evidence>
<feature type="transmembrane region" description="Helical" evidence="7">
    <location>
        <begin position="250"/>
        <end position="273"/>
    </location>
</feature>
<keyword evidence="10" id="KW-1185">Reference proteome</keyword>
<dbReference type="InParanoid" id="A0A165AD71"/>
<feature type="transmembrane region" description="Helical" evidence="7">
    <location>
        <begin position="339"/>
        <end position="361"/>
    </location>
</feature>
<feature type="transmembrane region" description="Helical" evidence="7">
    <location>
        <begin position="315"/>
        <end position="333"/>
    </location>
</feature>
<keyword evidence="5 7" id="KW-0472">Membrane</keyword>
<feature type="transmembrane region" description="Helical" evidence="7">
    <location>
        <begin position="17"/>
        <end position="34"/>
    </location>
</feature>
<organism evidence="9 10">
    <name type="scientific">Xylona heveae (strain CBS 132557 / TC161)</name>
    <dbReference type="NCBI Taxonomy" id="1328760"/>
    <lineage>
        <taxon>Eukaryota</taxon>
        <taxon>Fungi</taxon>
        <taxon>Dikarya</taxon>
        <taxon>Ascomycota</taxon>
        <taxon>Pezizomycotina</taxon>
        <taxon>Xylonomycetes</taxon>
        <taxon>Xylonales</taxon>
        <taxon>Xylonaceae</taxon>
        <taxon>Xylona</taxon>
    </lineage>
</organism>
<dbReference type="InterPro" id="IPR011701">
    <property type="entry name" value="MFS"/>
</dbReference>
<dbReference type="PANTHER" id="PTHR43791">
    <property type="entry name" value="PERMEASE-RELATED"/>
    <property type="match status" value="1"/>
</dbReference>